<organism evidence="7">
    <name type="scientific">Aedes aegypti</name>
    <name type="common">Yellowfever mosquito</name>
    <name type="synonym">Culex aegypti</name>
    <dbReference type="NCBI Taxonomy" id="7159"/>
    <lineage>
        <taxon>Eukaryota</taxon>
        <taxon>Metazoa</taxon>
        <taxon>Ecdysozoa</taxon>
        <taxon>Arthropoda</taxon>
        <taxon>Hexapoda</taxon>
        <taxon>Insecta</taxon>
        <taxon>Pterygota</taxon>
        <taxon>Neoptera</taxon>
        <taxon>Endopterygota</taxon>
        <taxon>Diptera</taxon>
        <taxon>Nematocera</taxon>
        <taxon>Culicoidea</taxon>
        <taxon>Culicidae</taxon>
        <taxon>Culicinae</taxon>
        <taxon>Aedini</taxon>
        <taxon>Aedes</taxon>
        <taxon>Stegomyia</taxon>
    </lineage>
</organism>
<dbReference type="PANTHER" id="PTHR11950:SF48">
    <property type="entry name" value="RUNT RELATED B"/>
    <property type="match status" value="1"/>
</dbReference>
<dbReference type="GO" id="GO:0000978">
    <property type="term" value="F:RNA polymerase II cis-regulatory region sequence-specific DNA binding"/>
    <property type="evidence" value="ECO:0007669"/>
    <property type="project" value="TreeGrafter"/>
</dbReference>
<dbReference type="Pfam" id="PF00853">
    <property type="entry name" value="Runt"/>
    <property type="match status" value="1"/>
</dbReference>
<keyword evidence="4" id="KW-0539">Nucleus</keyword>
<name>B6S2Q4_AEDAE</name>
<feature type="compositionally biased region" description="Polar residues" evidence="5">
    <location>
        <begin position="46"/>
        <end position="64"/>
    </location>
</feature>
<accession>B6S2Q4</accession>
<evidence type="ECO:0000256" key="4">
    <source>
        <dbReference type="ARBA" id="ARBA00023242"/>
    </source>
</evidence>
<dbReference type="InterPro" id="IPR008967">
    <property type="entry name" value="p53-like_TF_DNA-bd_sf"/>
</dbReference>
<feature type="domain" description="Runt" evidence="6">
    <location>
        <begin position="75"/>
        <end position="203"/>
    </location>
</feature>
<dbReference type="PROSITE" id="PS51062">
    <property type="entry name" value="RUNT"/>
    <property type="match status" value="1"/>
</dbReference>
<dbReference type="EMBL" id="EU604101">
    <property type="protein sequence ID" value="ACF35312.1"/>
    <property type="molecule type" value="mRNA"/>
</dbReference>
<dbReference type="FunFam" id="2.60.40.720:FF:000001">
    <property type="entry name" value="Runt-related transcription factor"/>
    <property type="match status" value="1"/>
</dbReference>
<keyword evidence="3" id="KW-0804">Transcription</keyword>
<dbReference type="VEuPathDB" id="VectorBase:AAEL019809"/>
<dbReference type="SUPFAM" id="SSF49417">
    <property type="entry name" value="p53-like transcription factors"/>
    <property type="match status" value="1"/>
</dbReference>
<dbReference type="GO" id="GO:0000981">
    <property type="term" value="F:DNA-binding transcription factor activity, RNA polymerase II-specific"/>
    <property type="evidence" value="ECO:0007669"/>
    <property type="project" value="TreeGrafter"/>
</dbReference>
<dbReference type="AlphaFoldDB" id="B6S2Q4"/>
<dbReference type="GO" id="GO:0001709">
    <property type="term" value="P:cell fate determination"/>
    <property type="evidence" value="ECO:0007669"/>
    <property type="project" value="UniProtKB-ARBA"/>
</dbReference>
<dbReference type="InterPro" id="IPR012346">
    <property type="entry name" value="p53/RUNT-type_TF_DNA-bd_sf"/>
</dbReference>
<dbReference type="InterPro" id="IPR013524">
    <property type="entry name" value="Runt_dom"/>
</dbReference>
<dbReference type="HOGENOM" id="CLU_032910_2_2_1"/>
<evidence type="ECO:0000259" key="6">
    <source>
        <dbReference type="PROSITE" id="PS51062"/>
    </source>
</evidence>
<reference evidence="7" key="1">
    <citation type="journal article" date="2008" name="Proc. Natl. Acad. Sci. U.S.A.">
        <title>Mosquito RUNX4 in the immune regulation of PPO gene expression and its effect on avian malaria parasite infection.</title>
        <authorList>
            <person name="Zou Z."/>
            <person name="Shin S.W."/>
            <person name="Alvarez K.S."/>
            <person name="Bian G."/>
            <person name="Kokoza V."/>
            <person name="Raikhel A.S."/>
        </authorList>
    </citation>
    <scope>NUCLEOTIDE SEQUENCE</scope>
</reference>
<protein>
    <submittedName>
        <fullName evidence="7">RUNX3</fullName>
    </submittedName>
</protein>
<keyword evidence="2" id="KW-0805">Transcription regulation</keyword>
<dbReference type="PRINTS" id="PR00967">
    <property type="entry name" value="ONCOGENEAML1"/>
</dbReference>
<feature type="compositionally biased region" description="Polar residues" evidence="5">
    <location>
        <begin position="24"/>
        <end position="39"/>
    </location>
</feature>
<dbReference type="GO" id="GO:0048592">
    <property type="term" value="P:eye morphogenesis"/>
    <property type="evidence" value="ECO:0007669"/>
    <property type="project" value="UniProtKB-ARBA"/>
</dbReference>
<dbReference type="Gene3D" id="2.60.40.720">
    <property type="match status" value="1"/>
</dbReference>
<feature type="region of interest" description="Disordered" evidence="5">
    <location>
        <begin position="1"/>
        <end position="64"/>
    </location>
</feature>
<evidence type="ECO:0000256" key="3">
    <source>
        <dbReference type="ARBA" id="ARBA00023163"/>
    </source>
</evidence>
<evidence type="ECO:0000256" key="1">
    <source>
        <dbReference type="ARBA" id="ARBA00004123"/>
    </source>
</evidence>
<dbReference type="InterPro" id="IPR000040">
    <property type="entry name" value="AML1_Runt"/>
</dbReference>
<evidence type="ECO:0000313" key="7">
    <source>
        <dbReference type="EMBL" id="ACF35312.1"/>
    </source>
</evidence>
<dbReference type="GO" id="GO:0005634">
    <property type="term" value="C:nucleus"/>
    <property type="evidence" value="ECO:0007669"/>
    <property type="project" value="UniProtKB-SubCell"/>
</dbReference>
<evidence type="ECO:0000256" key="5">
    <source>
        <dbReference type="SAM" id="MobiDB-lite"/>
    </source>
</evidence>
<proteinExistence type="evidence at transcript level"/>
<evidence type="ECO:0000256" key="2">
    <source>
        <dbReference type="ARBA" id="ARBA00023015"/>
    </source>
</evidence>
<dbReference type="GO" id="GO:0005524">
    <property type="term" value="F:ATP binding"/>
    <property type="evidence" value="ECO:0007669"/>
    <property type="project" value="InterPro"/>
</dbReference>
<dbReference type="PANTHER" id="PTHR11950">
    <property type="entry name" value="RUNT RELATED"/>
    <property type="match status" value="1"/>
</dbReference>
<sequence length="267" mass="29390">MMKSSTHLFHYGQRTEEKMHSATPEVTSTTNPTSMELNGNSGGGLNTDSVNTNGTTNDGTSKHQPLTAESLAERTIEGLLADHPGELIRTGSPHVVCTVLPNHWRSNKTLPVAFKVVALGDVGDGTMVTVMAGNDENFCGELRNCTAIMKNQVAKFNDLRFVGRSGRGKSFTLTIVISTVPIQVATYTKAIKVTVDGPREPRSKIRHQGFHPFAFGPQRFGPDPLMGTLPFKLPGECCEYEFAGRFFFLTNQLMFRDVDDQMFHVCY</sequence>
<comment type="subcellular location">
    <subcellularLocation>
        <location evidence="1">Nucleus</location>
    </subcellularLocation>
</comment>